<dbReference type="CDD" id="cd02956">
    <property type="entry name" value="ybbN"/>
    <property type="match status" value="1"/>
</dbReference>
<proteinExistence type="predicted"/>
<dbReference type="PANTHER" id="PTHR45663:SF11">
    <property type="entry name" value="GEO12009P1"/>
    <property type="match status" value="1"/>
</dbReference>
<dbReference type="GO" id="GO:0005737">
    <property type="term" value="C:cytoplasm"/>
    <property type="evidence" value="ECO:0007669"/>
    <property type="project" value="TreeGrafter"/>
</dbReference>
<dbReference type="AlphaFoldDB" id="A0A380BJA5"/>
<organism evidence="2 3">
    <name type="scientific">Shewanella algae</name>
    <dbReference type="NCBI Taxonomy" id="38313"/>
    <lineage>
        <taxon>Bacteria</taxon>
        <taxon>Pseudomonadati</taxon>
        <taxon>Pseudomonadota</taxon>
        <taxon>Gammaproteobacteria</taxon>
        <taxon>Alteromonadales</taxon>
        <taxon>Shewanellaceae</taxon>
        <taxon>Shewanella</taxon>
    </lineage>
</organism>
<dbReference type="Pfam" id="PF14559">
    <property type="entry name" value="TPR_19"/>
    <property type="match status" value="1"/>
</dbReference>
<dbReference type="SUPFAM" id="SSF52833">
    <property type="entry name" value="Thioredoxin-like"/>
    <property type="match status" value="1"/>
</dbReference>
<evidence type="ECO:0000259" key="1">
    <source>
        <dbReference type="Pfam" id="PF00085"/>
    </source>
</evidence>
<dbReference type="InterPro" id="IPR013766">
    <property type="entry name" value="Thioredoxin_domain"/>
</dbReference>
<dbReference type="Pfam" id="PF00085">
    <property type="entry name" value="Thioredoxin"/>
    <property type="match status" value="1"/>
</dbReference>
<dbReference type="EMBL" id="UGYO01000002">
    <property type="protein sequence ID" value="SUJ01340.1"/>
    <property type="molecule type" value="Genomic_DNA"/>
</dbReference>
<dbReference type="RefSeq" id="WP_115390162.1">
    <property type="nucleotide sequence ID" value="NZ_JADZHC010000056.1"/>
</dbReference>
<evidence type="ECO:0000313" key="2">
    <source>
        <dbReference type="EMBL" id="SUJ01340.1"/>
    </source>
</evidence>
<protein>
    <submittedName>
        <fullName evidence="2">Thioredoxin 2</fullName>
    </submittedName>
</protein>
<dbReference type="Gene3D" id="1.25.40.10">
    <property type="entry name" value="Tetratricopeptide repeat domain"/>
    <property type="match status" value="2"/>
</dbReference>
<feature type="domain" description="Thioredoxin" evidence="1">
    <location>
        <begin position="6"/>
        <end position="105"/>
    </location>
</feature>
<dbReference type="Pfam" id="PF14561">
    <property type="entry name" value="TPR_20"/>
    <property type="match status" value="1"/>
</dbReference>
<dbReference type="Proteomes" id="UP000254069">
    <property type="component" value="Unassembled WGS sequence"/>
</dbReference>
<dbReference type="InterPro" id="IPR036249">
    <property type="entry name" value="Thioredoxin-like_sf"/>
</dbReference>
<keyword evidence="3" id="KW-1185">Reference proteome</keyword>
<gene>
    <name evidence="2" type="primary">ybbN</name>
    <name evidence="2" type="ORF">NCTC10738_03281</name>
</gene>
<dbReference type="InterPro" id="IPR011990">
    <property type="entry name" value="TPR-like_helical_dom_sf"/>
</dbReference>
<accession>A0A380BJA5</accession>
<reference evidence="2 3" key="1">
    <citation type="submission" date="2018-06" db="EMBL/GenBank/DDBJ databases">
        <authorList>
            <consortium name="Pathogen Informatics"/>
            <person name="Doyle S."/>
        </authorList>
    </citation>
    <scope>NUCLEOTIDE SEQUENCE [LARGE SCALE GENOMIC DNA]</scope>
    <source>
        <strain evidence="2 3">NCTC10738</strain>
    </source>
</reference>
<dbReference type="GO" id="GO:0006950">
    <property type="term" value="P:response to stress"/>
    <property type="evidence" value="ECO:0007669"/>
    <property type="project" value="UniProtKB-ARBA"/>
</dbReference>
<dbReference type="PANTHER" id="PTHR45663">
    <property type="entry name" value="GEO12009P1"/>
    <property type="match status" value="1"/>
</dbReference>
<name>A0A380BJA5_9GAMM</name>
<sequence length="281" mass="30400">METRIELTRDNIQQVVEASKQQLVALVFWAQQSPESLGLLGTMEALASRYQGQLLLAAVNCETEMEIASYFQIQSLPTTLFLSQGQPVDGFAGVQDESQIQAMLDKHLPAAWELQLADARELLAGGDAAAALVLLKEAYGEHNGAEVALPYADACLLTGDITAAKSLLASIKLEDQDAYYASLQAKLKLAEEAADTPEIRSLQQALETAPGDLSLLGKLATALHQAHRDEEALELLFAQLQQDLNAGNGELKQQFLTILSALGQGNALASGYRRKLYSLLY</sequence>
<dbReference type="Gene3D" id="3.40.30.10">
    <property type="entry name" value="Glutaredoxin"/>
    <property type="match status" value="1"/>
</dbReference>
<evidence type="ECO:0000313" key="3">
    <source>
        <dbReference type="Proteomes" id="UP000254069"/>
    </source>
</evidence>
<dbReference type="GO" id="GO:0015035">
    <property type="term" value="F:protein-disulfide reductase activity"/>
    <property type="evidence" value="ECO:0007669"/>
    <property type="project" value="TreeGrafter"/>
</dbReference>